<comment type="caution">
    <text evidence="2">The sequence shown here is derived from an EMBL/GenBank/DDBJ whole genome shotgun (WGS) entry which is preliminary data.</text>
</comment>
<gene>
    <name evidence="2" type="ORF">R3P93_11220</name>
</gene>
<proteinExistence type="predicted"/>
<dbReference type="EMBL" id="JAWLKF010000004">
    <property type="protein sequence ID" value="MDV6303128.1"/>
    <property type="molecule type" value="Genomic_DNA"/>
</dbReference>
<evidence type="ECO:0000313" key="3">
    <source>
        <dbReference type="Proteomes" id="UP001186104"/>
    </source>
</evidence>
<keyword evidence="3" id="KW-1185">Reference proteome</keyword>
<feature type="transmembrane region" description="Helical" evidence="1">
    <location>
        <begin position="39"/>
        <end position="56"/>
    </location>
</feature>
<dbReference type="RefSeq" id="WP_218829020.1">
    <property type="nucleotide sequence ID" value="NZ_JAWLKF010000004.1"/>
</dbReference>
<evidence type="ECO:0000313" key="2">
    <source>
        <dbReference type="EMBL" id="MDV6303128.1"/>
    </source>
</evidence>
<evidence type="ECO:0000256" key="1">
    <source>
        <dbReference type="SAM" id="Phobius"/>
    </source>
</evidence>
<name>A0ABU4D072_9NOCA</name>
<keyword evidence="1" id="KW-0472">Membrane</keyword>
<dbReference type="Proteomes" id="UP001186104">
    <property type="component" value="Unassembled WGS sequence"/>
</dbReference>
<reference evidence="2 3" key="1">
    <citation type="submission" date="2023-10" db="EMBL/GenBank/DDBJ databases">
        <title>Development of a sustainable strategy for remediation of hydrocarbon-contaminated territories based on the waste exchange concept.</title>
        <authorList>
            <person name="Krivoruchko A."/>
        </authorList>
    </citation>
    <scope>NUCLEOTIDE SEQUENCE [LARGE SCALE GENOMIC DNA]</scope>
    <source>
        <strain evidence="2 3">IEGM 1327</strain>
    </source>
</reference>
<evidence type="ECO:0008006" key="4">
    <source>
        <dbReference type="Google" id="ProtNLM"/>
    </source>
</evidence>
<protein>
    <recommendedName>
        <fullName evidence="4">Ribosomal protein L7/L12 C-terminal domain-containing protein</fullName>
    </recommendedName>
</protein>
<sequence>MKGMKAEERPWKRYGLAALLAALAFMTISDLVSDPSAWNWSKLVVLAVAGPFIWFGESRSRTSPEKIGPEAVPAEDVDAVVAESGRTVHAIKALREMHPGLGLLDAKNLVQPDH</sequence>
<accession>A0ABU4D072</accession>
<keyword evidence="1" id="KW-0812">Transmembrane</keyword>
<keyword evidence="1" id="KW-1133">Transmembrane helix</keyword>
<organism evidence="2 3">
    <name type="scientific">Rhodococcus cerastii</name>
    <dbReference type="NCBI Taxonomy" id="908616"/>
    <lineage>
        <taxon>Bacteria</taxon>
        <taxon>Bacillati</taxon>
        <taxon>Actinomycetota</taxon>
        <taxon>Actinomycetes</taxon>
        <taxon>Mycobacteriales</taxon>
        <taxon>Nocardiaceae</taxon>
        <taxon>Rhodococcus</taxon>
    </lineage>
</organism>